<proteinExistence type="predicted"/>
<organism evidence="2 3">
    <name type="scientific">Trichonephila inaurata madagascariensis</name>
    <dbReference type="NCBI Taxonomy" id="2747483"/>
    <lineage>
        <taxon>Eukaryota</taxon>
        <taxon>Metazoa</taxon>
        <taxon>Ecdysozoa</taxon>
        <taxon>Arthropoda</taxon>
        <taxon>Chelicerata</taxon>
        <taxon>Arachnida</taxon>
        <taxon>Araneae</taxon>
        <taxon>Araneomorphae</taxon>
        <taxon>Entelegynae</taxon>
        <taxon>Araneoidea</taxon>
        <taxon>Nephilidae</taxon>
        <taxon>Trichonephila</taxon>
        <taxon>Trichonephila inaurata</taxon>
    </lineage>
</organism>
<accession>A0A8X6JZJ9</accession>
<reference evidence="2" key="1">
    <citation type="submission" date="2020-08" db="EMBL/GenBank/DDBJ databases">
        <title>Multicomponent nature underlies the extraordinary mechanical properties of spider dragline silk.</title>
        <authorList>
            <person name="Kono N."/>
            <person name="Nakamura H."/>
            <person name="Mori M."/>
            <person name="Yoshida Y."/>
            <person name="Ohtoshi R."/>
            <person name="Malay A.D."/>
            <person name="Moran D.A.P."/>
            <person name="Tomita M."/>
            <person name="Numata K."/>
            <person name="Arakawa K."/>
        </authorList>
    </citation>
    <scope>NUCLEOTIDE SEQUENCE</scope>
</reference>
<keyword evidence="1" id="KW-0812">Transmembrane</keyword>
<comment type="caution">
    <text evidence="2">The sequence shown here is derived from an EMBL/GenBank/DDBJ whole genome shotgun (WGS) entry which is preliminary data.</text>
</comment>
<keyword evidence="3" id="KW-1185">Reference proteome</keyword>
<gene>
    <name evidence="2" type="ORF">TNIN_487141</name>
</gene>
<evidence type="ECO:0000256" key="1">
    <source>
        <dbReference type="SAM" id="Phobius"/>
    </source>
</evidence>
<evidence type="ECO:0000313" key="3">
    <source>
        <dbReference type="Proteomes" id="UP000886998"/>
    </source>
</evidence>
<keyword evidence="1" id="KW-1133">Transmembrane helix</keyword>
<protein>
    <submittedName>
        <fullName evidence="2">Uncharacterized protein</fullName>
    </submittedName>
</protein>
<dbReference type="AlphaFoldDB" id="A0A8X6JZJ9"/>
<name>A0A8X6JZJ9_9ARAC</name>
<keyword evidence="1" id="KW-0472">Membrane</keyword>
<dbReference type="EMBL" id="BMAV01026266">
    <property type="protein sequence ID" value="GFS48745.1"/>
    <property type="molecule type" value="Genomic_DNA"/>
</dbReference>
<dbReference type="Proteomes" id="UP000886998">
    <property type="component" value="Unassembled WGS sequence"/>
</dbReference>
<evidence type="ECO:0000313" key="2">
    <source>
        <dbReference type="EMBL" id="GFS48745.1"/>
    </source>
</evidence>
<feature type="transmembrane region" description="Helical" evidence="1">
    <location>
        <begin position="62"/>
        <end position="81"/>
    </location>
</feature>
<sequence>MPNGIPTCASRVKLGQVLDLADVHGAQMIALKESKLKDSFFHLRSRCISYIDLLDRKSVEEALYSSSAIYTTQVLILLVLLRKTSNLKYRVPDIGEERN</sequence>